<reference evidence="2" key="1">
    <citation type="journal article" date="2019" name="Int. J. Syst. Evol. Microbiol.">
        <title>The Global Catalogue of Microorganisms (GCM) 10K type strain sequencing project: providing services to taxonomists for standard genome sequencing and annotation.</title>
        <authorList>
            <consortium name="The Broad Institute Genomics Platform"/>
            <consortium name="The Broad Institute Genome Sequencing Center for Infectious Disease"/>
            <person name="Wu L."/>
            <person name="Ma J."/>
        </authorList>
    </citation>
    <scope>NUCLEOTIDE SEQUENCE [LARGE SCALE GENOMIC DNA]</scope>
    <source>
        <strain evidence="2">YJ-61-S</strain>
    </source>
</reference>
<name>A0ABV9HVC1_9FLAO</name>
<proteinExistence type="predicted"/>
<gene>
    <name evidence="1" type="ORF">ACFO3O_06130</name>
</gene>
<evidence type="ECO:0000313" key="1">
    <source>
        <dbReference type="EMBL" id="MFC4633475.1"/>
    </source>
</evidence>
<accession>A0ABV9HVC1</accession>
<protein>
    <recommendedName>
        <fullName evidence="3">GLPGLI family protein</fullName>
    </recommendedName>
</protein>
<comment type="caution">
    <text evidence="1">The sequence shown here is derived from an EMBL/GenBank/DDBJ whole genome shotgun (WGS) entry which is preliminary data.</text>
</comment>
<keyword evidence="2" id="KW-1185">Reference proteome</keyword>
<evidence type="ECO:0008006" key="3">
    <source>
        <dbReference type="Google" id="ProtNLM"/>
    </source>
</evidence>
<dbReference type="Proteomes" id="UP001596043">
    <property type="component" value="Unassembled WGS sequence"/>
</dbReference>
<sequence length="245" mass="28932">MKKLGLIFGIIIAIIIYSFSGKKNKKNELTAVNSTKVDLISFEEQIKVFKSLGYEFANGVTKEIILTDGYAKSVREEIKRERLQEIEQNPFSRLYFYFGWRNPEIKNFNFSDKCIWFDLEFIDPSDQYIWFMERMGTITNGEIKYSEVSIQIDENNYEWIIFKANGINKKWKLEKVGYISDSFFQRFSYLPAELNTNGKYTYYDDGGQQFVIDYATESEQKEFNEKTGLKREWLGEGSHFSEPKD</sequence>
<dbReference type="RefSeq" id="WP_379977681.1">
    <property type="nucleotide sequence ID" value="NZ_JBHSFV010000002.1"/>
</dbReference>
<evidence type="ECO:0000313" key="2">
    <source>
        <dbReference type="Proteomes" id="UP001596043"/>
    </source>
</evidence>
<dbReference type="EMBL" id="JBHSFV010000002">
    <property type="protein sequence ID" value="MFC4633475.1"/>
    <property type="molecule type" value="Genomic_DNA"/>
</dbReference>
<organism evidence="1 2">
    <name type="scientific">Dokdonia ponticola</name>
    <dbReference type="NCBI Taxonomy" id="2041041"/>
    <lineage>
        <taxon>Bacteria</taxon>
        <taxon>Pseudomonadati</taxon>
        <taxon>Bacteroidota</taxon>
        <taxon>Flavobacteriia</taxon>
        <taxon>Flavobacteriales</taxon>
        <taxon>Flavobacteriaceae</taxon>
        <taxon>Dokdonia</taxon>
    </lineage>
</organism>